<dbReference type="InterPro" id="IPR006603">
    <property type="entry name" value="PQ-loop_rpt"/>
</dbReference>
<feature type="transmembrane region" description="Helical" evidence="5">
    <location>
        <begin position="101"/>
        <end position="123"/>
    </location>
</feature>
<dbReference type="EMBL" id="CP030140">
    <property type="protein sequence ID" value="AWX69732.1"/>
    <property type="molecule type" value="Genomic_DNA"/>
</dbReference>
<protein>
    <recommendedName>
        <fullName evidence="8">PQ loop repeat protein</fullName>
    </recommendedName>
</protein>
<dbReference type="Gene3D" id="1.20.1280.290">
    <property type="match status" value="2"/>
</dbReference>
<dbReference type="Proteomes" id="UP000250218">
    <property type="component" value="Chromosome"/>
</dbReference>
<proteinExistence type="predicted"/>
<keyword evidence="2 5" id="KW-0812">Transmembrane</keyword>
<dbReference type="Pfam" id="PF04193">
    <property type="entry name" value="PQ-loop"/>
    <property type="match status" value="2"/>
</dbReference>
<evidence type="ECO:0000256" key="4">
    <source>
        <dbReference type="ARBA" id="ARBA00023136"/>
    </source>
</evidence>
<evidence type="ECO:0000256" key="3">
    <source>
        <dbReference type="ARBA" id="ARBA00022989"/>
    </source>
</evidence>
<keyword evidence="4 5" id="KW-0472">Membrane</keyword>
<accession>A0A2Z4NDR3</accession>
<feature type="transmembrane region" description="Helical" evidence="5">
    <location>
        <begin position="174"/>
        <end position="191"/>
    </location>
</feature>
<comment type="subcellular location">
    <subcellularLocation>
        <location evidence="1">Membrane</location>
        <topology evidence="1">Multi-pass membrane protein</topology>
    </subcellularLocation>
</comment>
<dbReference type="AlphaFoldDB" id="A0A2Z4NDR3"/>
<feature type="transmembrane region" description="Helical" evidence="5">
    <location>
        <begin position="6"/>
        <end position="24"/>
    </location>
</feature>
<evidence type="ECO:0000313" key="6">
    <source>
        <dbReference type="EMBL" id="AWX69732.1"/>
    </source>
</evidence>
<gene>
    <name evidence="6" type="ORF">DP065_03265</name>
</gene>
<feature type="transmembrane region" description="Helical" evidence="5">
    <location>
        <begin position="36"/>
        <end position="54"/>
    </location>
</feature>
<dbReference type="KEGG" id="mane:DP065_03265"/>
<dbReference type="RefSeq" id="WP_052169645.1">
    <property type="nucleotide sequence ID" value="NZ_CP030140.1"/>
</dbReference>
<evidence type="ECO:0000256" key="5">
    <source>
        <dbReference type="SAM" id="Phobius"/>
    </source>
</evidence>
<evidence type="ECO:0000256" key="1">
    <source>
        <dbReference type="ARBA" id="ARBA00004141"/>
    </source>
</evidence>
<evidence type="ECO:0000256" key="2">
    <source>
        <dbReference type="ARBA" id="ARBA00022692"/>
    </source>
</evidence>
<organism evidence="6 7">
    <name type="scientific">[Mycoplasma] anseris</name>
    <dbReference type="NCBI Taxonomy" id="92400"/>
    <lineage>
        <taxon>Bacteria</taxon>
        <taxon>Bacillati</taxon>
        <taxon>Mycoplasmatota</taxon>
        <taxon>Mycoplasmoidales</taxon>
        <taxon>Metamycoplasmataceae</taxon>
        <taxon>Metamycoplasma</taxon>
    </lineage>
</organism>
<reference evidence="7" key="1">
    <citation type="submission" date="2018-06" db="EMBL/GenBank/DDBJ databases">
        <title>Complete genome sequences of Mycoplasma anatis, M. anseris and M. cloacale type strains.</title>
        <authorList>
            <person name="Grozner D."/>
            <person name="Forro B."/>
            <person name="Sulyok K.M."/>
            <person name="Marton S."/>
            <person name="Kreizinger Z."/>
            <person name="Banyai K."/>
            <person name="Gyuranecz M."/>
        </authorList>
    </citation>
    <scope>NUCLEOTIDE SEQUENCE [LARGE SCALE GENOMIC DNA]</scope>
    <source>
        <strain evidence="7">ATCC 49234</strain>
    </source>
</reference>
<sequence>MEIAIQVFGILGAICTIGLGLPQLIHQLKVKKTGDVNFVSFWVFYLGLLVWIIFGTFQSGDITAKPYIFVANFVCIMFYSATVYFVYYYHPKVQTKTKKLILIPILLVIFSSLILFVVFVLRATNVILKADFGETGTKIFGFIAPSFTTLAFLPQIIQNFKNNDFSGVTPYMPLLYLFNNANWILNFSLLIASSHDSASIGGLTWQIISSIIFGIQFFATIIWLNKQKKQQKIVENELNQANKQLQE</sequence>
<evidence type="ECO:0008006" key="8">
    <source>
        <dbReference type="Google" id="ProtNLM"/>
    </source>
</evidence>
<feature type="transmembrane region" description="Helical" evidence="5">
    <location>
        <begin position="66"/>
        <end position="89"/>
    </location>
</feature>
<name>A0A2Z4NDR3_9BACT</name>
<keyword evidence="7" id="KW-1185">Reference proteome</keyword>
<evidence type="ECO:0000313" key="7">
    <source>
        <dbReference type="Proteomes" id="UP000250218"/>
    </source>
</evidence>
<dbReference type="GO" id="GO:0016020">
    <property type="term" value="C:membrane"/>
    <property type="evidence" value="ECO:0007669"/>
    <property type="project" value="UniProtKB-SubCell"/>
</dbReference>
<feature type="transmembrane region" description="Helical" evidence="5">
    <location>
        <begin position="203"/>
        <end position="224"/>
    </location>
</feature>
<keyword evidence="3 5" id="KW-1133">Transmembrane helix</keyword>
<feature type="transmembrane region" description="Helical" evidence="5">
    <location>
        <begin position="135"/>
        <end position="153"/>
    </location>
</feature>